<dbReference type="RefSeq" id="WP_147025679.1">
    <property type="nucleotide sequence ID" value="NZ_BJZU01000033.1"/>
</dbReference>
<evidence type="ECO:0000313" key="2">
    <source>
        <dbReference type="EMBL" id="GLS64054.1"/>
    </source>
</evidence>
<organism evidence="1 3">
    <name type="scientific">Methylobacterium oxalidis</name>
    <dbReference type="NCBI Taxonomy" id="944322"/>
    <lineage>
        <taxon>Bacteria</taxon>
        <taxon>Pseudomonadati</taxon>
        <taxon>Pseudomonadota</taxon>
        <taxon>Alphaproteobacteria</taxon>
        <taxon>Hyphomicrobiales</taxon>
        <taxon>Methylobacteriaceae</taxon>
        <taxon>Methylobacterium</taxon>
    </lineage>
</organism>
<comment type="caution">
    <text evidence="1">The sequence shown here is derived from an EMBL/GenBank/DDBJ whole genome shotgun (WGS) entry which is preliminary data.</text>
</comment>
<protein>
    <submittedName>
        <fullName evidence="1">Uncharacterized protein</fullName>
    </submittedName>
</protein>
<reference evidence="4" key="2">
    <citation type="journal article" date="2019" name="Int. J. Syst. Evol. Microbiol.">
        <title>The Global Catalogue of Microorganisms (GCM) 10K type strain sequencing project: providing services to taxonomists for standard genome sequencing and annotation.</title>
        <authorList>
            <consortium name="The Broad Institute Genomics Platform"/>
            <consortium name="The Broad Institute Genome Sequencing Center for Infectious Disease"/>
            <person name="Wu L."/>
            <person name="Ma J."/>
        </authorList>
    </citation>
    <scope>NUCLEOTIDE SEQUENCE [LARGE SCALE GENOMIC DNA]</scope>
    <source>
        <strain evidence="4">NBRC 107715</strain>
    </source>
</reference>
<accession>A0A512J282</accession>
<keyword evidence="4" id="KW-1185">Reference proteome</keyword>
<dbReference type="Proteomes" id="UP000321960">
    <property type="component" value="Unassembled WGS sequence"/>
</dbReference>
<proteinExistence type="predicted"/>
<sequence>MPAFLNTLRSVPRRGQWRFRQILRGRRADGRVDVTDAGLIDFSTVSAAMLTVTPRRPRWWDLGLCAGQACEPAPVLTASYPNGILALATLGIVEAVFPDGWARCIPPGLYDVRIAVTIGPETAEIFDEPVRLV</sequence>
<name>A0A512J282_9HYPH</name>
<dbReference type="OrthoDB" id="8004053at2"/>
<reference evidence="1 3" key="3">
    <citation type="submission" date="2019-07" db="EMBL/GenBank/DDBJ databases">
        <title>Whole genome shotgun sequence of Methylobacterium oxalidis NBRC 107715.</title>
        <authorList>
            <person name="Hosoyama A."/>
            <person name="Uohara A."/>
            <person name="Ohji S."/>
            <person name="Ichikawa N."/>
        </authorList>
    </citation>
    <scope>NUCLEOTIDE SEQUENCE [LARGE SCALE GENOMIC DNA]</scope>
    <source>
        <strain evidence="1 3">NBRC 107715</strain>
    </source>
</reference>
<gene>
    <name evidence="2" type="ORF">GCM10007888_24350</name>
    <name evidence="1" type="ORF">MOX02_20610</name>
</gene>
<dbReference type="EMBL" id="BJZU01000033">
    <property type="protein sequence ID" value="GEP04023.1"/>
    <property type="molecule type" value="Genomic_DNA"/>
</dbReference>
<reference evidence="2" key="4">
    <citation type="submission" date="2023-01" db="EMBL/GenBank/DDBJ databases">
        <title>Draft genome sequence of Methylobacterium oxalidis strain NBRC 107715.</title>
        <authorList>
            <person name="Sun Q."/>
            <person name="Mori K."/>
        </authorList>
    </citation>
    <scope>NUCLEOTIDE SEQUENCE</scope>
    <source>
        <strain evidence="2">NBRC 107715</strain>
    </source>
</reference>
<reference evidence="2" key="1">
    <citation type="journal article" date="2014" name="Int. J. Syst. Evol. Microbiol.">
        <title>Complete genome of a new Firmicutes species belonging to the dominant human colonic microbiota ('Ruminococcus bicirculans') reveals two chromosomes and a selective capacity to utilize plant glucans.</title>
        <authorList>
            <consortium name="NISC Comparative Sequencing Program"/>
            <person name="Wegmann U."/>
            <person name="Louis P."/>
            <person name="Goesmann A."/>
            <person name="Henrissat B."/>
            <person name="Duncan S.H."/>
            <person name="Flint H.J."/>
        </authorList>
    </citation>
    <scope>NUCLEOTIDE SEQUENCE</scope>
    <source>
        <strain evidence="2">NBRC 107715</strain>
    </source>
</reference>
<evidence type="ECO:0000313" key="3">
    <source>
        <dbReference type="Proteomes" id="UP000321960"/>
    </source>
</evidence>
<dbReference type="AlphaFoldDB" id="A0A512J282"/>
<evidence type="ECO:0000313" key="4">
    <source>
        <dbReference type="Proteomes" id="UP001156856"/>
    </source>
</evidence>
<dbReference type="EMBL" id="BSPK01000033">
    <property type="protein sequence ID" value="GLS64054.1"/>
    <property type="molecule type" value="Genomic_DNA"/>
</dbReference>
<dbReference type="Proteomes" id="UP001156856">
    <property type="component" value="Unassembled WGS sequence"/>
</dbReference>
<evidence type="ECO:0000313" key="1">
    <source>
        <dbReference type="EMBL" id="GEP04023.1"/>
    </source>
</evidence>